<evidence type="ECO:0000256" key="2">
    <source>
        <dbReference type="ARBA" id="ARBA00023002"/>
    </source>
</evidence>
<keyword evidence="2" id="KW-0560">Oxidoreductase</keyword>
<dbReference type="AlphaFoldDB" id="A0ABD4SRE8"/>
<evidence type="ECO:0000313" key="5">
    <source>
        <dbReference type="Proteomes" id="UP001200247"/>
    </source>
</evidence>
<dbReference type="EMBL" id="JAJAXM010000007">
    <property type="protein sequence ID" value="MCG9025399.1"/>
    <property type="molecule type" value="Genomic_DNA"/>
</dbReference>
<proteinExistence type="predicted"/>
<dbReference type="GO" id="GO:0016491">
    <property type="term" value="F:oxidoreductase activity"/>
    <property type="evidence" value="ECO:0007669"/>
    <property type="project" value="UniProtKB-KW"/>
</dbReference>
<dbReference type="InterPro" id="IPR001155">
    <property type="entry name" value="OxRdtase_FMN_N"/>
</dbReference>
<evidence type="ECO:0000256" key="1">
    <source>
        <dbReference type="ARBA" id="ARBA00022630"/>
    </source>
</evidence>
<dbReference type="InterPro" id="IPR051799">
    <property type="entry name" value="NADH_flavin_oxidoreductase"/>
</dbReference>
<sequence length="413" mass="44950">MMSPFVSLQLPNGVMLPNRLAKAAMEEGMADRDHAPSGALVRLYQTWAQGGAGLLITGNVMVDGRAMTGPGAVVLESLQFRERFEKWSAAAWAQGAHIWMQINHPGRQVPAALGQEAIAPSAVAMQLGSFSRQFDMPRTMTEADVQDVIARFVRTAQLAEQCGFTGVQVHAAHGYLISQFLSPLANKRTDRWGGSLENRVRLLRVIVSGIRQVVGPDFAVSVKINSADFQRGGFDVDDAKQVVAMLDLLGVDLIELSGGSYEAPAMHGQARDGRTLAREAYFLEFARDIASVARMPVMVTGGIRRYPVAEQVLDSGIAVAGMATALAIDPQLPNAWRTDTTVTARLHAAGWKNKVLASVAYMAQVKYQLRRLGKGKPARPGISPAIALLGQQWHDRIGTIRYRRWIVRRTAAS</sequence>
<dbReference type="Pfam" id="PF00724">
    <property type="entry name" value="Oxidored_FMN"/>
    <property type="match status" value="1"/>
</dbReference>
<feature type="domain" description="NADH:flavin oxidoreductase/NADH oxidase N-terminal" evidence="3">
    <location>
        <begin position="12"/>
        <end position="334"/>
    </location>
</feature>
<dbReference type="InterPro" id="IPR013785">
    <property type="entry name" value="Aldolase_TIM"/>
</dbReference>
<dbReference type="Proteomes" id="UP001200247">
    <property type="component" value="Unassembled WGS sequence"/>
</dbReference>
<organism evidence="4 5">
    <name type="scientific">Laribacter hongkongensis</name>
    <dbReference type="NCBI Taxonomy" id="168471"/>
    <lineage>
        <taxon>Bacteria</taxon>
        <taxon>Pseudomonadati</taxon>
        <taxon>Pseudomonadota</taxon>
        <taxon>Betaproteobacteria</taxon>
        <taxon>Neisseriales</taxon>
        <taxon>Aquaspirillaceae</taxon>
        <taxon>Laribacter</taxon>
    </lineage>
</organism>
<gene>
    <name evidence="4" type="ORF">LH440_05690</name>
</gene>
<dbReference type="RefSeq" id="WP_239893754.1">
    <property type="nucleotide sequence ID" value="NZ_JAJAXM010000007.1"/>
</dbReference>
<dbReference type="PANTHER" id="PTHR43656:SF2">
    <property type="entry name" value="BINDING OXIDOREDUCTASE, PUTATIVE (AFU_ORTHOLOGUE AFUA_2G08260)-RELATED"/>
    <property type="match status" value="1"/>
</dbReference>
<name>A0ABD4SRE8_9NEIS</name>
<accession>A0ABD4SRE8</accession>
<dbReference type="CDD" id="cd04733">
    <property type="entry name" value="OYE_like_2_FMN"/>
    <property type="match status" value="1"/>
</dbReference>
<comment type="caution">
    <text evidence="4">The sequence shown here is derived from an EMBL/GenBank/DDBJ whole genome shotgun (WGS) entry which is preliminary data.</text>
</comment>
<protein>
    <submittedName>
        <fullName evidence="4">NADH:flavin oxidoreductase/NADH oxidase family protein</fullName>
    </submittedName>
</protein>
<dbReference type="Gene3D" id="3.20.20.70">
    <property type="entry name" value="Aldolase class I"/>
    <property type="match status" value="1"/>
</dbReference>
<keyword evidence="1" id="KW-0285">Flavoprotein</keyword>
<reference evidence="4 5" key="1">
    <citation type="submission" date="2021-10" db="EMBL/GenBank/DDBJ databases">
        <title>Whole-genome sequencing analysis of Laribacter hongkongensis: virulence gene profiles, carbohydrate-active enzyme prediction, and antimicrobial resistance characterization.</title>
        <authorList>
            <person name="Yuan P."/>
            <person name="Zhan Y."/>
            <person name="Chen D."/>
        </authorList>
    </citation>
    <scope>NUCLEOTIDE SEQUENCE [LARGE SCALE GENOMIC DNA]</scope>
    <source>
        <strain evidence="4 5">W67</strain>
    </source>
</reference>
<dbReference type="SUPFAM" id="SSF51395">
    <property type="entry name" value="FMN-linked oxidoreductases"/>
    <property type="match status" value="1"/>
</dbReference>
<dbReference type="PANTHER" id="PTHR43656">
    <property type="entry name" value="BINDING OXIDOREDUCTASE, PUTATIVE (AFU_ORTHOLOGUE AFUA_2G08260)-RELATED"/>
    <property type="match status" value="1"/>
</dbReference>
<evidence type="ECO:0000259" key="3">
    <source>
        <dbReference type="Pfam" id="PF00724"/>
    </source>
</evidence>
<evidence type="ECO:0000313" key="4">
    <source>
        <dbReference type="EMBL" id="MCG9025399.1"/>
    </source>
</evidence>